<feature type="region of interest" description="Disordered" evidence="2">
    <location>
        <begin position="439"/>
        <end position="458"/>
    </location>
</feature>
<proteinExistence type="predicted"/>
<gene>
    <name evidence="4" type="primary">LOC107722723</name>
</gene>
<dbReference type="InterPro" id="IPR036236">
    <property type="entry name" value="Znf_C2H2_sf"/>
</dbReference>
<dbReference type="Proteomes" id="UP000472270">
    <property type="component" value="Unassembled WGS sequence"/>
</dbReference>
<dbReference type="AlphaFoldDB" id="A0A673J7A0"/>
<sequence>MTMRSQQSFMSFMNSKDSAIPRKDIDRLCCAKCRFSTKDTDLFERHVSHHEEVTFSCALCSYVSYSKTESQKHVVLHTGSYPYRCSFCSYGAVRRDYMVKHILRIHKRHAEEGFITDFTVSTLDTAGPSVPDALEISDWPERNDQCAIPNSHVEHPSGSQPDQSSVISKTVSQTRGNRARMTYSFTTPSMTNTTTVIPVSKTQFNGAIPSCAPSASHSLGNTPQVVLRSREANSNLSNAQLRADGRNKVVSSGTVSEKLIPKDMFPRVHVSSTEPLQQSPRVGVPEKAMASNTVPRVQVRAPVELNAALRPLLNAPLSKRNIQMDQRAGQSKTGTKVGTQKPVVLPSSPVKSPLHSSAEKSNHSRTNSRAPVGSSAETSSPLSSVQVELLAPLNQPIQHNKPLTVSCPEEINIPAGCLVELVEVKNVNGTRELELRLIPPNGIPQDKKSNMDEPSSAATKGKLSFKCQVAKGCPVSPSTSATSHKVKQQRPSTCTDVQTITKTVQSAHKPQCSSETPAKSKRNLKTKDPEIITLEGPELSSESLPVISSVFSLCPTPKSTQSISKSSPEMQRWKVATKEPKDEVKNAEQSLVCSILIKKEETEDKPKGASLGLKETKTEDETSEGSAISKTCVQVKTSEKTLNKSNSKQDPRFPVAHPLVVPNQNIVPSNKDDISHQDMGNSECESGRNLDGQQHHSCVSNMYPKVALSRIPSSLLEPTKKLPEAPTREESLMARPVLCCTLSEQNISGSPEVAIKLILKRNLCEREEKHQDSPPRKKHKKEKRKAKKRKSSSVGMGLHQFSTEDQELRLTPLKADQRIKLPGPNQPVVVLNHPNPSVQRVSVGVQTLKNYKWVHSVDHEQEQREQPARKRPSFKMKLKKVHGQKYQVIEFVLKGVSEKQLS</sequence>
<name>A0A673J7A0_9TELE</name>
<evidence type="ECO:0000256" key="1">
    <source>
        <dbReference type="PROSITE-ProRule" id="PRU00042"/>
    </source>
</evidence>
<feature type="compositionally biased region" description="Low complexity" evidence="2">
    <location>
        <begin position="341"/>
        <end position="356"/>
    </location>
</feature>
<feature type="region of interest" description="Disordered" evidence="2">
    <location>
        <begin position="145"/>
        <end position="177"/>
    </location>
</feature>
<reference evidence="4" key="1">
    <citation type="submission" date="2025-08" db="UniProtKB">
        <authorList>
            <consortium name="Ensembl"/>
        </authorList>
    </citation>
    <scope>IDENTIFICATION</scope>
</reference>
<accession>A0A673J7A0</accession>
<dbReference type="OrthoDB" id="8069632at2759"/>
<feature type="region of interest" description="Disordered" evidence="2">
    <location>
        <begin position="604"/>
        <end position="630"/>
    </location>
</feature>
<organism evidence="4 5">
    <name type="scientific">Sinocyclocheilus rhinocerous</name>
    <dbReference type="NCBI Taxonomy" id="307959"/>
    <lineage>
        <taxon>Eukaryota</taxon>
        <taxon>Metazoa</taxon>
        <taxon>Chordata</taxon>
        <taxon>Craniata</taxon>
        <taxon>Vertebrata</taxon>
        <taxon>Euteleostomi</taxon>
        <taxon>Actinopterygii</taxon>
        <taxon>Neopterygii</taxon>
        <taxon>Teleostei</taxon>
        <taxon>Ostariophysi</taxon>
        <taxon>Cypriniformes</taxon>
        <taxon>Cyprinidae</taxon>
        <taxon>Cyprininae</taxon>
        <taxon>Sinocyclocheilus</taxon>
    </lineage>
</organism>
<evidence type="ECO:0000256" key="2">
    <source>
        <dbReference type="SAM" id="MobiDB-lite"/>
    </source>
</evidence>
<dbReference type="Gene3D" id="3.30.160.60">
    <property type="entry name" value="Classic Zinc Finger"/>
    <property type="match status" value="1"/>
</dbReference>
<feature type="domain" description="C2H2-type" evidence="3">
    <location>
        <begin position="55"/>
        <end position="82"/>
    </location>
</feature>
<dbReference type="SUPFAM" id="SSF57667">
    <property type="entry name" value="beta-beta-alpha zinc fingers"/>
    <property type="match status" value="1"/>
</dbReference>
<evidence type="ECO:0000313" key="5">
    <source>
        <dbReference type="Proteomes" id="UP000472270"/>
    </source>
</evidence>
<keyword evidence="1" id="KW-0863">Zinc-finger</keyword>
<feature type="compositionally biased region" description="Polar residues" evidence="2">
    <location>
        <begin position="364"/>
        <end position="380"/>
    </location>
</feature>
<feature type="compositionally biased region" description="Polar residues" evidence="2">
    <location>
        <begin position="320"/>
        <end position="338"/>
    </location>
</feature>
<dbReference type="SMART" id="SM00355">
    <property type="entry name" value="ZnF_C2H2"/>
    <property type="match status" value="3"/>
</dbReference>
<dbReference type="CTD" id="85460"/>
<feature type="compositionally biased region" description="Polar residues" evidence="2">
    <location>
        <begin position="157"/>
        <end position="176"/>
    </location>
</feature>
<keyword evidence="5" id="KW-1185">Reference proteome</keyword>
<dbReference type="Ensembl" id="ENSSRHT00000048767.1">
    <property type="protein sequence ID" value="ENSSRHP00000047437.1"/>
    <property type="gene ID" value="ENSSRHG00000023922.1"/>
</dbReference>
<dbReference type="GO" id="GO:0008270">
    <property type="term" value="F:zinc ion binding"/>
    <property type="evidence" value="ECO:0007669"/>
    <property type="project" value="UniProtKB-KW"/>
</dbReference>
<keyword evidence="1" id="KW-0862">Zinc</keyword>
<dbReference type="KEGG" id="srx:107722723"/>
<feature type="compositionally biased region" description="Basic and acidic residues" evidence="2">
    <location>
        <begin position="766"/>
        <end position="775"/>
    </location>
</feature>
<evidence type="ECO:0000313" key="4">
    <source>
        <dbReference type="Ensembl" id="ENSSRHP00000047437.1"/>
    </source>
</evidence>
<protein>
    <submittedName>
        <fullName evidence="4">Zinc finger protein 518B-like</fullName>
    </submittedName>
</protein>
<feature type="region of interest" description="Disordered" evidence="2">
    <location>
        <begin position="318"/>
        <end position="380"/>
    </location>
</feature>
<feature type="region of interest" description="Disordered" evidence="2">
    <location>
        <begin position="766"/>
        <end position="798"/>
    </location>
</feature>
<feature type="compositionally biased region" description="Basic residues" evidence="2">
    <location>
        <begin position="776"/>
        <end position="791"/>
    </location>
</feature>
<evidence type="ECO:0000259" key="3">
    <source>
        <dbReference type="PROSITE" id="PS50157"/>
    </source>
</evidence>
<reference evidence="4" key="2">
    <citation type="submission" date="2025-09" db="UniProtKB">
        <authorList>
            <consortium name="Ensembl"/>
        </authorList>
    </citation>
    <scope>IDENTIFICATION</scope>
</reference>
<dbReference type="PROSITE" id="PS50157">
    <property type="entry name" value="ZINC_FINGER_C2H2_2"/>
    <property type="match status" value="1"/>
</dbReference>
<dbReference type="InterPro" id="IPR013087">
    <property type="entry name" value="Znf_C2H2_type"/>
</dbReference>
<keyword evidence="1" id="KW-0479">Metal-binding</keyword>